<evidence type="ECO:0000256" key="1">
    <source>
        <dbReference type="SAM" id="MobiDB-lite"/>
    </source>
</evidence>
<evidence type="ECO:0000313" key="3">
    <source>
        <dbReference type="Proteomes" id="UP000638848"/>
    </source>
</evidence>
<sequence length="164" mass="17424">MDEPAGRPTPAHEPSDDARGTTLPDRADLLAALRAWAAEHGLVLAAAELREPASSVTLAPDPAVLHALTVDAVARGDVPADWDDDTAALTEGTPAWTWSEATARAYDRHRIVGRRDAHLRALTGLLAAHGHHGAVELRITGPTPRHILEHLAEVRTGRPRPTGG</sequence>
<feature type="region of interest" description="Disordered" evidence="1">
    <location>
        <begin position="1"/>
        <end position="22"/>
    </location>
</feature>
<comment type="caution">
    <text evidence="2">The sequence shown here is derived from an EMBL/GenBank/DDBJ whole genome shotgun (WGS) entry which is preliminary data.</text>
</comment>
<dbReference type="AlphaFoldDB" id="A0A917GFW3"/>
<dbReference type="Proteomes" id="UP000638848">
    <property type="component" value="Unassembled WGS sequence"/>
</dbReference>
<evidence type="ECO:0000313" key="2">
    <source>
        <dbReference type="EMBL" id="GGG43542.1"/>
    </source>
</evidence>
<dbReference type="RefSeq" id="WP_188533997.1">
    <property type="nucleotide sequence ID" value="NZ_BMEQ01000001.1"/>
</dbReference>
<protein>
    <submittedName>
        <fullName evidence="2">Uncharacterized protein</fullName>
    </submittedName>
</protein>
<accession>A0A917GFW3</accession>
<dbReference type="EMBL" id="BMEQ01000001">
    <property type="protein sequence ID" value="GGG43542.1"/>
    <property type="molecule type" value="Genomic_DNA"/>
</dbReference>
<reference evidence="2" key="2">
    <citation type="submission" date="2020-09" db="EMBL/GenBank/DDBJ databases">
        <authorList>
            <person name="Sun Q."/>
            <person name="Zhou Y."/>
        </authorList>
    </citation>
    <scope>NUCLEOTIDE SEQUENCE</scope>
    <source>
        <strain evidence="2">CGMCC 1.12187</strain>
    </source>
</reference>
<proteinExistence type="predicted"/>
<name>A0A917GFW3_9MICC</name>
<reference evidence="2" key="1">
    <citation type="journal article" date="2014" name="Int. J. Syst. Evol. Microbiol.">
        <title>Complete genome sequence of Corynebacterium casei LMG S-19264T (=DSM 44701T), isolated from a smear-ripened cheese.</title>
        <authorList>
            <consortium name="US DOE Joint Genome Institute (JGI-PGF)"/>
            <person name="Walter F."/>
            <person name="Albersmeier A."/>
            <person name="Kalinowski J."/>
            <person name="Ruckert C."/>
        </authorList>
    </citation>
    <scope>NUCLEOTIDE SEQUENCE</scope>
    <source>
        <strain evidence="2">CGMCC 1.12187</strain>
    </source>
</reference>
<keyword evidence="3" id="KW-1185">Reference proteome</keyword>
<organism evidence="2 3">
    <name type="scientific">Kocuria dechangensis</name>
    <dbReference type="NCBI Taxonomy" id="1176249"/>
    <lineage>
        <taxon>Bacteria</taxon>
        <taxon>Bacillati</taxon>
        <taxon>Actinomycetota</taxon>
        <taxon>Actinomycetes</taxon>
        <taxon>Micrococcales</taxon>
        <taxon>Micrococcaceae</taxon>
        <taxon>Kocuria</taxon>
    </lineage>
</organism>
<gene>
    <name evidence="2" type="ORF">GCM10011374_02360</name>
</gene>